<dbReference type="KEGG" id="apac:S7S_15220"/>
<dbReference type="InterPro" id="IPR017937">
    <property type="entry name" value="Thioredoxin_CS"/>
</dbReference>
<protein>
    <submittedName>
        <fullName evidence="4">Redoxin domain protein</fullName>
    </submittedName>
</protein>
<accession>A0A0B4XQL9</accession>
<feature type="signal peptide" evidence="2">
    <location>
        <begin position="1"/>
        <end position="20"/>
    </location>
</feature>
<dbReference type="STRING" id="391936.S7S_15220"/>
<dbReference type="AlphaFoldDB" id="A0A0B4XQL9"/>
<dbReference type="InterPro" id="IPR013766">
    <property type="entry name" value="Thioredoxin_domain"/>
</dbReference>
<dbReference type="Proteomes" id="UP000006764">
    <property type="component" value="Chromosome"/>
</dbReference>
<evidence type="ECO:0000256" key="1">
    <source>
        <dbReference type="ARBA" id="ARBA00023284"/>
    </source>
</evidence>
<proteinExistence type="predicted"/>
<feature type="domain" description="Thioredoxin" evidence="3">
    <location>
        <begin position="19"/>
        <end position="159"/>
    </location>
</feature>
<dbReference type="GO" id="GO:0015036">
    <property type="term" value="F:disulfide oxidoreductase activity"/>
    <property type="evidence" value="ECO:0007669"/>
    <property type="project" value="UniProtKB-ARBA"/>
</dbReference>
<dbReference type="InterPro" id="IPR050553">
    <property type="entry name" value="Thioredoxin_ResA/DsbE_sf"/>
</dbReference>
<reference evidence="4 5" key="1">
    <citation type="journal article" date="2012" name="J. Bacteriol.">
        <title>Genome sequence of an alkane-degrading bacterium, Alcanivorax pacificus type strain W11-5, isolated from deep sea sediment.</title>
        <authorList>
            <person name="Lai Q."/>
            <person name="Shao Z."/>
        </authorList>
    </citation>
    <scope>NUCLEOTIDE SEQUENCE [LARGE SCALE GENOMIC DNA]</scope>
    <source>
        <strain evidence="4 5">W11-5</strain>
    </source>
</reference>
<feature type="chain" id="PRO_5002099060" evidence="2">
    <location>
        <begin position="21"/>
        <end position="160"/>
    </location>
</feature>
<gene>
    <name evidence="4" type="ORF">S7S_15220</name>
</gene>
<dbReference type="PROSITE" id="PS00194">
    <property type="entry name" value="THIOREDOXIN_1"/>
    <property type="match status" value="1"/>
</dbReference>
<keyword evidence="1" id="KW-0676">Redox-active center</keyword>
<dbReference type="PANTHER" id="PTHR42852">
    <property type="entry name" value="THIOL:DISULFIDE INTERCHANGE PROTEIN DSBE"/>
    <property type="match status" value="1"/>
</dbReference>
<dbReference type="PANTHER" id="PTHR42852:SF13">
    <property type="entry name" value="PROTEIN DIPZ"/>
    <property type="match status" value="1"/>
</dbReference>
<dbReference type="InterPro" id="IPR036249">
    <property type="entry name" value="Thioredoxin-like_sf"/>
</dbReference>
<dbReference type="SUPFAM" id="SSF52833">
    <property type="entry name" value="Thioredoxin-like"/>
    <property type="match status" value="1"/>
</dbReference>
<dbReference type="GO" id="GO:0016209">
    <property type="term" value="F:antioxidant activity"/>
    <property type="evidence" value="ECO:0007669"/>
    <property type="project" value="InterPro"/>
</dbReference>
<evidence type="ECO:0000313" key="5">
    <source>
        <dbReference type="Proteomes" id="UP000006764"/>
    </source>
</evidence>
<sequence length="160" mass="17869">MITQGCAAIVLALACESALAEPVPAPDFTLKSRSGDNIRLSELQGQVVMVNFWASWCGPCRQEMPLLDDLYEEYRDYGFELLGVNVDENTADAEALLARIPVEFPILFDPQGSLSKAWEVDAMPSTVLIDRDGNVRYLHRGYRSGEEKIYAEKLRALVLE</sequence>
<dbReference type="Pfam" id="PF00578">
    <property type="entry name" value="AhpC-TSA"/>
    <property type="match status" value="1"/>
</dbReference>
<organism evidence="4 5">
    <name type="scientific">Isoalcanivorax pacificus W11-5</name>
    <dbReference type="NCBI Taxonomy" id="391936"/>
    <lineage>
        <taxon>Bacteria</taxon>
        <taxon>Pseudomonadati</taxon>
        <taxon>Pseudomonadota</taxon>
        <taxon>Gammaproteobacteria</taxon>
        <taxon>Oceanospirillales</taxon>
        <taxon>Alcanivoracaceae</taxon>
        <taxon>Isoalcanivorax</taxon>
    </lineage>
</organism>
<dbReference type="PROSITE" id="PS51352">
    <property type="entry name" value="THIOREDOXIN_2"/>
    <property type="match status" value="1"/>
</dbReference>
<dbReference type="InterPro" id="IPR000866">
    <property type="entry name" value="AhpC/TSA"/>
</dbReference>
<dbReference type="Gene3D" id="3.40.30.10">
    <property type="entry name" value="Glutaredoxin"/>
    <property type="match status" value="1"/>
</dbReference>
<evidence type="ECO:0000313" key="4">
    <source>
        <dbReference type="EMBL" id="AJD49456.1"/>
    </source>
</evidence>
<evidence type="ECO:0000259" key="3">
    <source>
        <dbReference type="PROSITE" id="PS51352"/>
    </source>
</evidence>
<dbReference type="EMBL" id="CP004387">
    <property type="protein sequence ID" value="AJD49456.1"/>
    <property type="molecule type" value="Genomic_DNA"/>
</dbReference>
<keyword evidence="5" id="KW-1185">Reference proteome</keyword>
<keyword evidence="2" id="KW-0732">Signal</keyword>
<dbReference type="CDD" id="cd02966">
    <property type="entry name" value="TlpA_like_family"/>
    <property type="match status" value="1"/>
</dbReference>
<dbReference type="HOGENOM" id="CLU_042529_11_2_6"/>
<evidence type="ECO:0000256" key="2">
    <source>
        <dbReference type="SAM" id="SignalP"/>
    </source>
</evidence>
<name>A0A0B4XQL9_9GAMM</name>